<dbReference type="Gene3D" id="3.30.70.60">
    <property type="match status" value="1"/>
</dbReference>
<sequence>MLSNTRFAALLTVIVILALLAGTWFVGIGPRLAEVAAADNERATVEGQNAAHQAELDRLIGIDANLSTLEAELAELRLAIPGTPETSVFYRQLDAIAAATGVRFTDISLTNVAAYETPEAVVIDDGAEAEAEVDQIPGLAEALAAVSADNFLIIDAQFGLAGSYAGVMDALSMLQTGERFVLVSGLNIEEGLRGPDEAVSANFTGQLFVLLDSTGVAPAAEATPEAAPAA</sequence>
<name>A0A542Y1G7_9MICO</name>
<evidence type="ECO:0000313" key="1">
    <source>
        <dbReference type="EMBL" id="TQL41915.1"/>
    </source>
</evidence>
<dbReference type="InterPro" id="IPR014717">
    <property type="entry name" value="Transl_elong_EF1B/ribsomal_bS6"/>
</dbReference>
<dbReference type="Proteomes" id="UP000317998">
    <property type="component" value="Unassembled WGS sequence"/>
</dbReference>
<dbReference type="EMBL" id="VFOM01000004">
    <property type="protein sequence ID" value="TQL41915.1"/>
    <property type="molecule type" value="Genomic_DNA"/>
</dbReference>
<protein>
    <recommendedName>
        <fullName evidence="3">Tfp pilus assembly protein PilO</fullName>
    </recommendedName>
</protein>
<organism evidence="1 2">
    <name type="scientific">Homoserinimonas aerilata</name>
    <dbReference type="NCBI Taxonomy" id="1162970"/>
    <lineage>
        <taxon>Bacteria</taxon>
        <taxon>Bacillati</taxon>
        <taxon>Actinomycetota</taxon>
        <taxon>Actinomycetes</taxon>
        <taxon>Micrococcales</taxon>
        <taxon>Microbacteriaceae</taxon>
        <taxon>Homoserinimonas</taxon>
    </lineage>
</organism>
<gene>
    <name evidence="1" type="ORF">FB562_2501</name>
</gene>
<evidence type="ECO:0008006" key="3">
    <source>
        <dbReference type="Google" id="ProtNLM"/>
    </source>
</evidence>
<proteinExistence type="predicted"/>
<dbReference type="AlphaFoldDB" id="A0A542Y1G7"/>
<evidence type="ECO:0000313" key="2">
    <source>
        <dbReference type="Proteomes" id="UP000317998"/>
    </source>
</evidence>
<dbReference type="OrthoDB" id="5149329at2"/>
<accession>A0A542Y1G7</accession>
<reference evidence="1 2" key="1">
    <citation type="submission" date="2019-06" db="EMBL/GenBank/DDBJ databases">
        <title>Sequencing the genomes of 1000 actinobacteria strains.</title>
        <authorList>
            <person name="Klenk H.-P."/>
        </authorList>
    </citation>
    <scope>NUCLEOTIDE SEQUENCE [LARGE SCALE GENOMIC DNA]</scope>
    <source>
        <strain evidence="1 2">DSM 26477</strain>
    </source>
</reference>
<dbReference type="RefSeq" id="WP_141881611.1">
    <property type="nucleotide sequence ID" value="NZ_VFOM01000004.1"/>
</dbReference>
<keyword evidence="2" id="KW-1185">Reference proteome</keyword>
<comment type="caution">
    <text evidence="1">The sequence shown here is derived from an EMBL/GenBank/DDBJ whole genome shotgun (WGS) entry which is preliminary data.</text>
</comment>